<dbReference type="Gene3D" id="3.40.50.920">
    <property type="match status" value="1"/>
</dbReference>
<name>A0ABW3A3P9_9ACTN</name>
<evidence type="ECO:0000313" key="2">
    <source>
        <dbReference type="Proteomes" id="UP001597053"/>
    </source>
</evidence>
<evidence type="ECO:0000313" key="1">
    <source>
        <dbReference type="EMBL" id="MFD0785101.1"/>
    </source>
</evidence>
<sequence>PVVTVHDAASHAMAWLGSALGVPMVPLGVDEFGQSGSVTELYELHDLLPGSIVNAALAALSLRR</sequence>
<dbReference type="InterPro" id="IPR009014">
    <property type="entry name" value="Transketo_C/PFOR_II"/>
</dbReference>
<gene>
    <name evidence="1" type="ORF">ACFQZ8_14440</name>
</gene>
<protein>
    <recommendedName>
        <fullName evidence="3">Transketolase</fullName>
    </recommendedName>
</protein>
<evidence type="ECO:0008006" key="3">
    <source>
        <dbReference type="Google" id="ProtNLM"/>
    </source>
</evidence>
<reference evidence="2" key="1">
    <citation type="journal article" date="2019" name="Int. J. Syst. Evol. Microbiol.">
        <title>The Global Catalogue of Microorganisms (GCM) 10K type strain sequencing project: providing services to taxonomists for standard genome sequencing and annotation.</title>
        <authorList>
            <consortium name="The Broad Institute Genomics Platform"/>
            <consortium name="The Broad Institute Genome Sequencing Center for Infectious Disease"/>
            <person name="Wu L."/>
            <person name="Ma J."/>
        </authorList>
    </citation>
    <scope>NUCLEOTIDE SEQUENCE [LARGE SCALE GENOMIC DNA]</scope>
    <source>
        <strain evidence="2">JCM 32148</strain>
    </source>
</reference>
<dbReference type="SUPFAM" id="SSF52922">
    <property type="entry name" value="TK C-terminal domain-like"/>
    <property type="match status" value="1"/>
</dbReference>
<proteinExistence type="predicted"/>
<comment type="caution">
    <text evidence="1">The sequence shown here is derived from an EMBL/GenBank/DDBJ whole genome shotgun (WGS) entry which is preliminary data.</text>
</comment>
<dbReference type="Proteomes" id="UP001597053">
    <property type="component" value="Unassembled WGS sequence"/>
</dbReference>
<organism evidence="1 2">
    <name type="scientific">Micromonospora azadirachtae</name>
    <dbReference type="NCBI Taxonomy" id="1970735"/>
    <lineage>
        <taxon>Bacteria</taxon>
        <taxon>Bacillati</taxon>
        <taxon>Actinomycetota</taxon>
        <taxon>Actinomycetes</taxon>
        <taxon>Micromonosporales</taxon>
        <taxon>Micromonosporaceae</taxon>
        <taxon>Micromonospora</taxon>
    </lineage>
</organism>
<dbReference type="EMBL" id="JBHTHM010000678">
    <property type="protein sequence ID" value="MFD0785101.1"/>
    <property type="molecule type" value="Genomic_DNA"/>
</dbReference>
<keyword evidence="2" id="KW-1185">Reference proteome</keyword>
<feature type="non-terminal residue" evidence="1">
    <location>
        <position position="1"/>
    </location>
</feature>
<accession>A0ABW3A3P9</accession>